<evidence type="ECO:0000313" key="2">
    <source>
        <dbReference type="EMBL" id="MFD1548034.1"/>
    </source>
</evidence>
<keyword evidence="3" id="KW-1185">Reference proteome</keyword>
<dbReference type="InterPro" id="IPR011576">
    <property type="entry name" value="Pyridox_Oxase_N"/>
</dbReference>
<reference evidence="3" key="1">
    <citation type="journal article" date="2019" name="Int. J. Syst. Evol. Microbiol.">
        <title>The Global Catalogue of Microorganisms (GCM) 10K type strain sequencing project: providing services to taxonomists for standard genome sequencing and annotation.</title>
        <authorList>
            <consortium name="The Broad Institute Genomics Platform"/>
            <consortium name="The Broad Institute Genome Sequencing Center for Infectious Disease"/>
            <person name="Wu L."/>
            <person name="Ma J."/>
        </authorList>
    </citation>
    <scope>NUCLEOTIDE SEQUENCE [LARGE SCALE GENOMIC DNA]</scope>
    <source>
        <strain evidence="3">CGMCC 1.15399</strain>
    </source>
</reference>
<sequence length="150" mass="16339">MWQELAEASFAVVGHVTPDGRPRSSGVIYMVAGRRLYVVVATDSWKARHIELSGQVAVTVPVRRGGLILLLAPIPPATVSFYGRAVVHPAGSLEDGELGRKPARMLPSERRASCRIIEIEPEGWFVTYGIGVSLMRMRVPDPARARVPVA</sequence>
<dbReference type="RefSeq" id="WP_219539519.1">
    <property type="nucleotide sequence ID" value="NZ_JAHKRM010000064.1"/>
</dbReference>
<accession>A0ABW4H052</accession>
<name>A0ABW4H052_9ACTN</name>
<proteinExistence type="predicted"/>
<evidence type="ECO:0000259" key="1">
    <source>
        <dbReference type="Pfam" id="PF01243"/>
    </source>
</evidence>
<evidence type="ECO:0000313" key="3">
    <source>
        <dbReference type="Proteomes" id="UP001597097"/>
    </source>
</evidence>
<gene>
    <name evidence="2" type="ORF">ACFSJ0_64180</name>
</gene>
<organism evidence="2 3">
    <name type="scientific">Nonomuraea guangzhouensis</name>
    <dbReference type="NCBI Taxonomy" id="1291555"/>
    <lineage>
        <taxon>Bacteria</taxon>
        <taxon>Bacillati</taxon>
        <taxon>Actinomycetota</taxon>
        <taxon>Actinomycetes</taxon>
        <taxon>Streptosporangiales</taxon>
        <taxon>Streptosporangiaceae</taxon>
        <taxon>Nonomuraea</taxon>
    </lineage>
</organism>
<dbReference type="Pfam" id="PF01243">
    <property type="entry name" value="PNPOx_N"/>
    <property type="match status" value="1"/>
</dbReference>
<protein>
    <submittedName>
        <fullName evidence="2">Pyridoxamine 5'-phosphate oxidase family protein</fullName>
    </submittedName>
</protein>
<dbReference type="Proteomes" id="UP001597097">
    <property type="component" value="Unassembled WGS sequence"/>
</dbReference>
<dbReference type="EMBL" id="JBHUCM010000096">
    <property type="protein sequence ID" value="MFD1548034.1"/>
    <property type="molecule type" value="Genomic_DNA"/>
</dbReference>
<comment type="caution">
    <text evidence="2">The sequence shown here is derived from an EMBL/GenBank/DDBJ whole genome shotgun (WGS) entry which is preliminary data.</text>
</comment>
<feature type="domain" description="Pyridoxamine 5'-phosphate oxidase N-terminal" evidence="1">
    <location>
        <begin position="4"/>
        <end position="126"/>
    </location>
</feature>